<protein>
    <submittedName>
        <fullName evidence="1">Uncharacterized protein</fullName>
    </submittedName>
</protein>
<evidence type="ECO:0000313" key="2">
    <source>
        <dbReference type="Proteomes" id="UP001055879"/>
    </source>
</evidence>
<organism evidence="1 2">
    <name type="scientific">Arctium lappa</name>
    <name type="common">Greater burdock</name>
    <name type="synonym">Lappa major</name>
    <dbReference type="NCBI Taxonomy" id="4217"/>
    <lineage>
        <taxon>Eukaryota</taxon>
        <taxon>Viridiplantae</taxon>
        <taxon>Streptophyta</taxon>
        <taxon>Embryophyta</taxon>
        <taxon>Tracheophyta</taxon>
        <taxon>Spermatophyta</taxon>
        <taxon>Magnoliopsida</taxon>
        <taxon>eudicotyledons</taxon>
        <taxon>Gunneridae</taxon>
        <taxon>Pentapetalae</taxon>
        <taxon>asterids</taxon>
        <taxon>campanulids</taxon>
        <taxon>Asterales</taxon>
        <taxon>Asteraceae</taxon>
        <taxon>Carduoideae</taxon>
        <taxon>Cardueae</taxon>
        <taxon>Arctiinae</taxon>
        <taxon>Arctium</taxon>
    </lineage>
</organism>
<evidence type="ECO:0000313" key="1">
    <source>
        <dbReference type="EMBL" id="KAI3667032.1"/>
    </source>
</evidence>
<gene>
    <name evidence="1" type="ORF">L6452_42074</name>
</gene>
<sequence>MEAALQLIQFSCEFDVDVHGHESRDVLVSTMKRRRKKKSLEIMTKAKGSSTTDITSTPRRFVVPRFEAKDDDEDDKDVAGSTRRKMKKFRSVSEIYKIRLQ</sequence>
<keyword evidence="2" id="KW-1185">Reference proteome</keyword>
<dbReference type="Proteomes" id="UP001055879">
    <property type="component" value="Linkage Group LG17"/>
</dbReference>
<accession>A0ACB8XHG9</accession>
<name>A0ACB8XHG9_ARCLA</name>
<comment type="caution">
    <text evidence="1">The sequence shown here is derived from an EMBL/GenBank/DDBJ whole genome shotgun (WGS) entry which is preliminary data.</text>
</comment>
<reference evidence="1 2" key="2">
    <citation type="journal article" date="2022" name="Mol. Ecol. Resour.">
        <title>The genomes of chicory, endive, great burdock and yacon provide insights into Asteraceae paleo-polyploidization history and plant inulin production.</title>
        <authorList>
            <person name="Fan W."/>
            <person name="Wang S."/>
            <person name="Wang H."/>
            <person name="Wang A."/>
            <person name="Jiang F."/>
            <person name="Liu H."/>
            <person name="Zhao H."/>
            <person name="Xu D."/>
            <person name="Zhang Y."/>
        </authorList>
    </citation>
    <scope>NUCLEOTIDE SEQUENCE [LARGE SCALE GENOMIC DNA]</scope>
    <source>
        <strain evidence="2">cv. Niubang</strain>
    </source>
</reference>
<dbReference type="EMBL" id="CM042063">
    <property type="protein sequence ID" value="KAI3667032.1"/>
    <property type="molecule type" value="Genomic_DNA"/>
</dbReference>
<proteinExistence type="predicted"/>
<reference evidence="2" key="1">
    <citation type="journal article" date="2022" name="Mol. Ecol. Resour.">
        <title>The genomes of chicory, endive, great burdock and yacon provide insights into Asteraceae palaeo-polyploidization history and plant inulin production.</title>
        <authorList>
            <person name="Fan W."/>
            <person name="Wang S."/>
            <person name="Wang H."/>
            <person name="Wang A."/>
            <person name="Jiang F."/>
            <person name="Liu H."/>
            <person name="Zhao H."/>
            <person name="Xu D."/>
            <person name="Zhang Y."/>
        </authorList>
    </citation>
    <scope>NUCLEOTIDE SEQUENCE [LARGE SCALE GENOMIC DNA]</scope>
    <source>
        <strain evidence="2">cv. Niubang</strain>
    </source>
</reference>